<gene>
    <name evidence="2" type="ORF">VPNG_02512</name>
</gene>
<accession>A0A423XIL8</accession>
<evidence type="ECO:0000313" key="2">
    <source>
        <dbReference type="EMBL" id="ROW15920.1"/>
    </source>
</evidence>
<reference evidence="2 3" key="1">
    <citation type="submission" date="2015-09" db="EMBL/GenBank/DDBJ databases">
        <title>Host preference determinants of Valsa canker pathogens revealed by comparative genomics.</title>
        <authorList>
            <person name="Yin Z."/>
            <person name="Huang L."/>
        </authorList>
    </citation>
    <scope>NUCLEOTIDE SEQUENCE [LARGE SCALE GENOMIC DNA]</scope>
    <source>
        <strain evidence="2 3">SXYLt</strain>
    </source>
</reference>
<evidence type="ECO:0000256" key="1">
    <source>
        <dbReference type="SAM" id="MobiDB-lite"/>
    </source>
</evidence>
<keyword evidence="3" id="KW-1185">Reference proteome</keyword>
<dbReference type="EMBL" id="LKEB01000007">
    <property type="protein sequence ID" value="ROW15920.1"/>
    <property type="molecule type" value="Genomic_DNA"/>
</dbReference>
<dbReference type="OrthoDB" id="3858188at2759"/>
<protein>
    <submittedName>
        <fullName evidence="2">Uncharacterized protein</fullName>
    </submittedName>
</protein>
<dbReference type="STRING" id="1230097.A0A423XIL8"/>
<organism evidence="2 3">
    <name type="scientific">Cytospora leucostoma</name>
    <dbReference type="NCBI Taxonomy" id="1230097"/>
    <lineage>
        <taxon>Eukaryota</taxon>
        <taxon>Fungi</taxon>
        <taxon>Dikarya</taxon>
        <taxon>Ascomycota</taxon>
        <taxon>Pezizomycotina</taxon>
        <taxon>Sordariomycetes</taxon>
        <taxon>Sordariomycetidae</taxon>
        <taxon>Diaporthales</taxon>
        <taxon>Cytosporaceae</taxon>
        <taxon>Cytospora</taxon>
    </lineage>
</organism>
<dbReference type="InParanoid" id="A0A423XIL8"/>
<feature type="compositionally biased region" description="Low complexity" evidence="1">
    <location>
        <begin position="56"/>
        <end position="76"/>
    </location>
</feature>
<name>A0A423XIL8_9PEZI</name>
<comment type="caution">
    <text evidence="2">The sequence shown here is derived from an EMBL/GenBank/DDBJ whole genome shotgun (WGS) entry which is preliminary data.</text>
</comment>
<dbReference type="Proteomes" id="UP000285146">
    <property type="component" value="Unassembled WGS sequence"/>
</dbReference>
<evidence type="ECO:0000313" key="3">
    <source>
        <dbReference type="Proteomes" id="UP000285146"/>
    </source>
</evidence>
<dbReference type="AlphaFoldDB" id="A0A423XIL8"/>
<feature type="region of interest" description="Disordered" evidence="1">
    <location>
        <begin position="46"/>
        <end position="84"/>
    </location>
</feature>
<sequence>MSGEKGLANSRWAPINTGRPPYYWSSSKFKQQATAVTSTPVYTTNTQAHICPHPPSTTHQTSITTTSSTTTKYSHSGNEAPPNATPYQVNVSALRRIPTPWAELTRFMKIARRMRWKLPFLAHGYRAATDRANEDREEAELMFKLDFFEYYMLLERALVHLMGVFGVKVTGALGGGHRRAGDNNNNNTVAWTAEQQSSHRFHANVLEALDDPRNPLHAVLGRDDARYALARAKELRNRWKNADDPDATTARLQASSSRPLEDYDLETILETIFSGFEGAYAVADRYVAEVRALGAASGVASEVDTRVGDPTDEAQWEFMVDAMDWEAV</sequence>
<proteinExistence type="predicted"/>